<gene>
    <name evidence="4" type="ORF">RCIX1092</name>
</gene>
<dbReference type="AlphaFoldDB" id="Q0W5D3"/>
<dbReference type="PROSITE" id="PS50213">
    <property type="entry name" value="FAS1"/>
    <property type="match status" value="1"/>
</dbReference>
<name>Q0W5D3_METAR</name>
<reference evidence="4 5" key="1">
    <citation type="journal article" date="2006" name="Science">
        <title>Genome of rice cluster I archaea -- the key methane producers in the rice rhizosphere.</title>
        <authorList>
            <person name="Erkel C."/>
            <person name="Kube M."/>
            <person name="Reinhardt R."/>
            <person name="Liesack W."/>
        </authorList>
    </citation>
    <scope>NUCLEOTIDE SEQUENCE [LARGE SCALE GENOMIC DNA]</scope>
    <source>
        <strain evidence="5">DSM 22066 / NBRC 105507 / MRE50</strain>
    </source>
</reference>
<evidence type="ECO:0000256" key="2">
    <source>
        <dbReference type="SAM" id="Phobius"/>
    </source>
</evidence>
<dbReference type="EMBL" id="AM114193">
    <property type="protein sequence ID" value="CAJ36410.1"/>
    <property type="molecule type" value="Genomic_DNA"/>
</dbReference>
<dbReference type="PANTHER" id="PTHR10900">
    <property type="entry name" value="PERIOSTIN-RELATED"/>
    <property type="match status" value="1"/>
</dbReference>
<keyword evidence="5" id="KW-1185">Reference proteome</keyword>
<proteinExistence type="predicted"/>
<keyword evidence="2" id="KW-0812">Transmembrane</keyword>
<organism evidence="4 5">
    <name type="scientific">Methanocella arvoryzae (strain DSM 22066 / NBRC 105507 / MRE50)</name>
    <dbReference type="NCBI Taxonomy" id="351160"/>
    <lineage>
        <taxon>Archaea</taxon>
        <taxon>Methanobacteriati</taxon>
        <taxon>Methanobacteriota</taxon>
        <taxon>Stenosarchaea group</taxon>
        <taxon>Methanomicrobia</taxon>
        <taxon>Methanocellales</taxon>
        <taxon>Methanocellaceae</taxon>
        <taxon>Methanocella</taxon>
    </lineage>
</organism>
<protein>
    <recommendedName>
        <fullName evidence="3">FAS1 domain-containing protein</fullName>
    </recommendedName>
</protein>
<dbReference type="InterPro" id="IPR036378">
    <property type="entry name" value="FAS1_dom_sf"/>
</dbReference>
<evidence type="ECO:0000313" key="5">
    <source>
        <dbReference type="Proteomes" id="UP000000663"/>
    </source>
</evidence>
<feature type="transmembrane region" description="Helical" evidence="2">
    <location>
        <begin position="348"/>
        <end position="364"/>
    </location>
</feature>
<dbReference type="Pfam" id="PF02469">
    <property type="entry name" value="Fasciclin"/>
    <property type="match status" value="1"/>
</dbReference>
<feature type="region of interest" description="Disordered" evidence="1">
    <location>
        <begin position="211"/>
        <end position="250"/>
    </location>
</feature>
<evidence type="ECO:0000256" key="1">
    <source>
        <dbReference type="SAM" id="MobiDB-lite"/>
    </source>
</evidence>
<evidence type="ECO:0000259" key="3">
    <source>
        <dbReference type="PROSITE" id="PS50213"/>
    </source>
</evidence>
<dbReference type="InterPro" id="IPR050904">
    <property type="entry name" value="Adhesion/Biosynth-related"/>
</dbReference>
<dbReference type="SUPFAM" id="SSF82153">
    <property type="entry name" value="FAS1 domain"/>
    <property type="match status" value="1"/>
</dbReference>
<dbReference type="FunFam" id="2.30.180.10:FF:000014">
    <property type="entry name" value="Stabilin 1"/>
    <property type="match status" value="1"/>
</dbReference>
<evidence type="ECO:0000313" key="4">
    <source>
        <dbReference type="EMBL" id="CAJ36410.1"/>
    </source>
</evidence>
<feature type="transmembrane region" description="Helical" evidence="2">
    <location>
        <begin position="184"/>
        <end position="205"/>
    </location>
</feature>
<sequence length="373" mass="39607">MDDDIRRLVVILLALSVITGLAVPALAQTAETTSQNTILQNLAGSSGYSTLTNMAKTAGLDSTLAGAGPYTVFAPGNTAFGQIPQESVSALMNDKAKLGELMSYHVVPGKLSASDLANRDSLQTIDGKTLPVSRQPDGTITVGGATVTGSGIDSSNGIIYPVSGVMTPPGFVMPQAAQSPAQGLPWWILPLGLLALIAIGAYMMMKRRRHAEPAPREAYREKAPAERTAPRYEEERAHAETTGRTPEETMKEVRESTAAYKTPQIADIAKNLNLPLSGVALAGLNALISKGTFSDKQDFIGFLGKTFFANNMESAMAGGKEPSESMIMDVINKTGIAKGFSRDDTMKMLVPLLITGFTAVYNYLHKKPAAVTR</sequence>
<dbReference type="GeneID" id="25397297"/>
<dbReference type="OrthoDB" id="105895at2157"/>
<feature type="domain" description="FAS1" evidence="3">
    <location>
        <begin position="35"/>
        <end position="166"/>
    </location>
</feature>
<dbReference type="Proteomes" id="UP000000663">
    <property type="component" value="Chromosome"/>
</dbReference>
<dbReference type="RefSeq" id="WP_012036115.1">
    <property type="nucleotide sequence ID" value="NC_009464.1"/>
</dbReference>
<dbReference type="GO" id="GO:0005615">
    <property type="term" value="C:extracellular space"/>
    <property type="evidence" value="ECO:0007669"/>
    <property type="project" value="TreeGrafter"/>
</dbReference>
<dbReference type="PANTHER" id="PTHR10900:SF77">
    <property type="entry name" value="FI19380P1"/>
    <property type="match status" value="1"/>
</dbReference>
<dbReference type="KEGG" id="rci:RCIX1092"/>
<dbReference type="Gene3D" id="2.30.180.10">
    <property type="entry name" value="FAS1 domain"/>
    <property type="match status" value="1"/>
</dbReference>
<accession>Q0W5D3</accession>
<dbReference type="InterPro" id="IPR000782">
    <property type="entry name" value="FAS1_domain"/>
</dbReference>
<dbReference type="eggNOG" id="arCOG03336">
    <property type="taxonomic scope" value="Archaea"/>
</dbReference>
<keyword evidence="2" id="KW-0472">Membrane</keyword>
<dbReference type="SMART" id="SM00554">
    <property type="entry name" value="FAS1"/>
    <property type="match status" value="1"/>
</dbReference>
<keyword evidence="2" id="KW-1133">Transmembrane helix</keyword>